<protein>
    <submittedName>
        <fullName evidence="1">Uncharacterized protein</fullName>
    </submittedName>
</protein>
<sequence length="172" mass="19906">MIVMATCKKVEISYRAQDSEISDPIYIRESSASSEFAPLPRVESECNLNTDARIEEHFIGVRNSEEAAAAVKPDDFALYYKYDSSGEVRASIPLYLVHRNTKNEIFHFPVLRISEDNGSKWWHVQIGNNKMQSFRQLSDLVRCYHLYRFTDARSGRMEVFPLWKGGIVDDFE</sequence>
<evidence type="ECO:0000313" key="2">
    <source>
        <dbReference type="Proteomes" id="UP000024635"/>
    </source>
</evidence>
<dbReference type="OrthoDB" id="5868621at2759"/>
<dbReference type="PANTHER" id="PTHR31128:SF6">
    <property type="entry name" value="SH2 DOMAIN-CONTAINING PROTEIN"/>
    <property type="match status" value="1"/>
</dbReference>
<dbReference type="Proteomes" id="UP000024635">
    <property type="component" value="Unassembled WGS sequence"/>
</dbReference>
<name>A0A016SZB4_9BILA</name>
<keyword evidence="2" id="KW-1185">Reference proteome</keyword>
<evidence type="ECO:0000313" key="1">
    <source>
        <dbReference type="EMBL" id="EYB96038.1"/>
    </source>
</evidence>
<proteinExistence type="predicted"/>
<reference evidence="2" key="1">
    <citation type="journal article" date="2015" name="Nat. Genet.">
        <title>The genome and transcriptome of the zoonotic hookworm Ancylostoma ceylanicum identify infection-specific gene families.</title>
        <authorList>
            <person name="Schwarz E.M."/>
            <person name="Hu Y."/>
            <person name="Antoshechkin I."/>
            <person name="Miller M.M."/>
            <person name="Sternberg P.W."/>
            <person name="Aroian R.V."/>
        </authorList>
    </citation>
    <scope>NUCLEOTIDE SEQUENCE</scope>
    <source>
        <strain evidence="2">HY135</strain>
    </source>
</reference>
<gene>
    <name evidence="1" type="primary">Acey_s0154.g3004</name>
    <name evidence="1" type="ORF">Y032_0154g3004</name>
</gene>
<dbReference type="EMBL" id="JARK01001490">
    <property type="protein sequence ID" value="EYB96038.1"/>
    <property type="molecule type" value="Genomic_DNA"/>
</dbReference>
<organism evidence="1 2">
    <name type="scientific">Ancylostoma ceylanicum</name>
    <dbReference type="NCBI Taxonomy" id="53326"/>
    <lineage>
        <taxon>Eukaryota</taxon>
        <taxon>Metazoa</taxon>
        <taxon>Ecdysozoa</taxon>
        <taxon>Nematoda</taxon>
        <taxon>Chromadorea</taxon>
        <taxon>Rhabditida</taxon>
        <taxon>Rhabditina</taxon>
        <taxon>Rhabditomorpha</taxon>
        <taxon>Strongyloidea</taxon>
        <taxon>Ancylostomatidae</taxon>
        <taxon>Ancylostomatinae</taxon>
        <taxon>Ancylostoma</taxon>
    </lineage>
</organism>
<dbReference type="PANTHER" id="PTHR31128">
    <property type="entry name" value="PROTEIN CBR-CLEC-135-RELATED"/>
    <property type="match status" value="1"/>
</dbReference>
<comment type="caution">
    <text evidence="1">The sequence shown here is derived from an EMBL/GenBank/DDBJ whole genome shotgun (WGS) entry which is preliminary data.</text>
</comment>
<dbReference type="AlphaFoldDB" id="A0A016SZB4"/>
<accession>A0A016SZB4</accession>